<dbReference type="Proteomes" id="UP000317122">
    <property type="component" value="Unassembled WGS sequence"/>
</dbReference>
<comment type="caution">
    <text evidence="2">The sequence shown here is derived from an EMBL/GenBank/DDBJ whole genome shotgun (WGS) entry which is preliminary data.</text>
</comment>
<keyword evidence="1" id="KW-0812">Transmembrane</keyword>
<keyword evidence="1" id="KW-1133">Transmembrane helix</keyword>
<evidence type="ECO:0000313" key="2">
    <source>
        <dbReference type="EMBL" id="TWI43304.1"/>
    </source>
</evidence>
<proteinExistence type="predicted"/>
<gene>
    <name evidence="2" type="ORF">IQ26_00266</name>
</gene>
<feature type="transmembrane region" description="Helical" evidence="1">
    <location>
        <begin position="77"/>
        <end position="99"/>
    </location>
</feature>
<keyword evidence="1" id="KW-0472">Membrane</keyword>
<dbReference type="RefSeq" id="WP_145711539.1">
    <property type="nucleotide sequence ID" value="NZ_BSPF01000102.1"/>
</dbReference>
<dbReference type="AlphaFoldDB" id="A0A562PFT9"/>
<name>A0A562PFT9_9HYPH</name>
<dbReference type="OrthoDB" id="8085538at2"/>
<evidence type="ECO:0000256" key="1">
    <source>
        <dbReference type="SAM" id="Phobius"/>
    </source>
</evidence>
<sequence>MNAARKLFLIVIAVTETPTGFALLLLPSVPFALLLGLERDTVEAIFVGRIAGATLLAIGVASWMARKDKLNPSLFGLLIGILIYNTAVSILLMYAGAVLKMTGVMLWPMAAFHALLAVWSCLLLRGVPSELRRQIGGN</sequence>
<protein>
    <submittedName>
        <fullName evidence="2">Uncharacterized protein</fullName>
    </submittedName>
</protein>
<feature type="transmembrane region" description="Helical" evidence="1">
    <location>
        <begin position="7"/>
        <end position="26"/>
    </location>
</feature>
<keyword evidence="3" id="KW-1185">Reference proteome</keyword>
<dbReference type="EMBL" id="VLKT01000001">
    <property type="protein sequence ID" value="TWI43304.1"/>
    <property type="molecule type" value="Genomic_DNA"/>
</dbReference>
<accession>A0A562PFT9</accession>
<evidence type="ECO:0000313" key="3">
    <source>
        <dbReference type="Proteomes" id="UP000317122"/>
    </source>
</evidence>
<feature type="transmembrane region" description="Helical" evidence="1">
    <location>
        <begin position="105"/>
        <end position="124"/>
    </location>
</feature>
<feature type="transmembrane region" description="Helical" evidence="1">
    <location>
        <begin position="46"/>
        <end position="65"/>
    </location>
</feature>
<organism evidence="2 3">
    <name type="scientific">Mesorhizobium tianshanense</name>
    <dbReference type="NCBI Taxonomy" id="39844"/>
    <lineage>
        <taxon>Bacteria</taxon>
        <taxon>Pseudomonadati</taxon>
        <taxon>Pseudomonadota</taxon>
        <taxon>Alphaproteobacteria</taxon>
        <taxon>Hyphomicrobiales</taxon>
        <taxon>Phyllobacteriaceae</taxon>
        <taxon>Mesorhizobium</taxon>
    </lineage>
</organism>
<reference evidence="2 3" key="1">
    <citation type="journal article" date="2015" name="Stand. Genomic Sci.">
        <title>Genomic Encyclopedia of Bacterial and Archaeal Type Strains, Phase III: the genomes of soil and plant-associated and newly described type strains.</title>
        <authorList>
            <person name="Whitman W.B."/>
            <person name="Woyke T."/>
            <person name="Klenk H.P."/>
            <person name="Zhou Y."/>
            <person name="Lilburn T.G."/>
            <person name="Beck B.J."/>
            <person name="De Vos P."/>
            <person name="Vandamme P."/>
            <person name="Eisen J.A."/>
            <person name="Garrity G."/>
            <person name="Hugenholtz P."/>
            <person name="Kyrpides N.C."/>
        </authorList>
    </citation>
    <scope>NUCLEOTIDE SEQUENCE [LARGE SCALE GENOMIC DNA]</scope>
    <source>
        <strain evidence="2 3">CGMCC 1.2546</strain>
    </source>
</reference>